<feature type="region of interest" description="Disordered" evidence="1">
    <location>
        <begin position="378"/>
        <end position="422"/>
    </location>
</feature>
<keyword evidence="4" id="KW-1185">Reference proteome</keyword>
<dbReference type="EMBL" id="JBHMCY010000012">
    <property type="protein sequence ID" value="MFB9462759.1"/>
    <property type="molecule type" value="Genomic_DNA"/>
</dbReference>
<comment type="caution">
    <text evidence="3">The sequence shown here is derived from an EMBL/GenBank/DDBJ whole genome shotgun (WGS) entry which is preliminary data.</text>
</comment>
<evidence type="ECO:0000313" key="3">
    <source>
        <dbReference type="EMBL" id="MFB9462759.1"/>
    </source>
</evidence>
<gene>
    <name evidence="3" type="ORF">ACFF45_08565</name>
</gene>
<dbReference type="InterPro" id="IPR049945">
    <property type="entry name" value="AAA_22"/>
</dbReference>
<accession>A0ABV5MYN6</accession>
<organism evidence="3 4">
    <name type="scientific">Streptomyces cinereospinus</name>
    <dbReference type="NCBI Taxonomy" id="285561"/>
    <lineage>
        <taxon>Bacteria</taxon>
        <taxon>Bacillati</taxon>
        <taxon>Actinomycetota</taxon>
        <taxon>Actinomycetes</taxon>
        <taxon>Kitasatosporales</taxon>
        <taxon>Streptomycetaceae</taxon>
        <taxon>Streptomyces</taxon>
    </lineage>
</organism>
<evidence type="ECO:0000313" key="4">
    <source>
        <dbReference type="Proteomes" id="UP001589709"/>
    </source>
</evidence>
<reference evidence="3 4" key="1">
    <citation type="submission" date="2024-09" db="EMBL/GenBank/DDBJ databases">
        <authorList>
            <person name="Sun Q."/>
            <person name="Mori K."/>
        </authorList>
    </citation>
    <scope>NUCLEOTIDE SEQUENCE [LARGE SCALE GENOMIC DNA]</scope>
    <source>
        <strain evidence="3 4">JCM 6917</strain>
    </source>
</reference>
<evidence type="ECO:0000256" key="1">
    <source>
        <dbReference type="SAM" id="MobiDB-lite"/>
    </source>
</evidence>
<proteinExistence type="predicted"/>
<name>A0ABV5MYN6_9ACTN</name>
<sequence length="422" mass="46903">MDQTTPDEHAVVPFLRAGPPPDRTRWEGWQQWRKIRGTFVPAPRLTPADYQSLSPRRRALHDLHRTATHVNMRLQETPMSARVANLMRGRLQNNAVKFMPGTRDGLMINGGGFQGKTETACDAAASFEDVWREVHHQLLPGPTPGTRDVFVPVAYCRLPVRATPKGLCKAILNVYGNPHPGTLDDLVRAVRDAIRDHHTIALLIDDITRLRLHREDDQDTLDLIRELMDLNVTLILIGVDIPGSGLLRGAYVDQRTGQWIFPDNVRGGRHSTAAATQTGRRFDMVDLDPFDYSNPAGITAFLDHLAGIEDQLRLLRSFEGMLTTGEMPEYLFGRTRGVVGLLRRLIEDGCTDAILTGEERLTPELLAQTTIHLGNLNDLDPGAGEVPDIPQATAPPTKPKNRRRRGRNTVLDDRGNRPAAGG</sequence>
<dbReference type="Proteomes" id="UP001589709">
    <property type="component" value="Unassembled WGS sequence"/>
</dbReference>
<dbReference type="Pfam" id="PF13401">
    <property type="entry name" value="AAA_22"/>
    <property type="match status" value="1"/>
</dbReference>
<evidence type="ECO:0000259" key="2">
    <source>
        <dbReference type="Pfam" id="PF13401"/>
    </source>
</evidence>
<protein>
    <submittedName>
        <fullName evidence="3">AAA family ATPase</fullName>
    </submittedName>
</protein>
<feature type="domain" description="ORC1/DEAH AAA+ ATPase" evidence="2">
    <location>
        <begin position="130"/>
        <end position="239"/>
    </location>
</feature>
<dbReference type="RefSeq" id="WP_381344117.1">
    <property type="nucleotide sequence ID" value="NZ_JBHMCY010000012.1"/>
</dbReference>